<evidence type="ECO:0000313" key="1">
    <source>
        <dbReference type="EMBL" id="SCZ57498.1"/>
    </source>
</evidence>
<gene>
    <name evidence="1" type="ORF">SAMN03097708_01440</name>
</gene>
<evidence type="ECO:0000313" key="2">
    <source>
        <dbReference type="Proteomes" id="UP000199648"/>
    </source>
</evidence>
<accession>A0A1G5Q7A0</accession>
<reference evidence="1 2" key="1">
    <citation type="submission" date="2016-10" db="EMBL/GenBank/DDBJ databases">
        <authorList>
            <person name="de Groot N.N."/>
        </authorList>
    </citation>
    <scope>NUCLEOTIDE SEQUENCE [LARGE SCALE GENOMIC DNA]</scope>
    <source>
        <strain evidence="1 2">HLD2</strain>
    </source>
</reference>
<organism evidence="1 2">
    <name type="scientific">Thiohalomonas denitrificans</name>
    <dbReference type="NCBI Taxonomy" id="415747"/>
    <lineage>
        <taxon>Bacteria</taxon>
        <taxon>Pseudomonadati</taxon>
        <taxon>Pseudomonadota</taxon>
        <taxon>Gammaproteobacteria</taxon>
        <taxon>Thiohalomonadales</taxon>
        <taxon>Thiohalomonadaceae</taxon>
        <taxon>Thiohalomonas</taxon>
    </lineage>
</organism>
<proteinExistence type="predicted"/>
<protein>
    <submittedName>
        <fullName evidence="1">Uncharacterized protein</fullName>
    </submittedName>
</protein>
<dbReference type="EMBL" id="FMWD01000004">
    <property type="protein sequence ID" value="SCZ57498.1"/>
    <property type="molecule type" value="Genomic_DNA"/>
</dbReference>
<sequence>MMTPGVCVVDDSVRWGMASRGAEMPKTDFIEDAKAELQRRNNLLLPKSQIAASLGLLAMTAKSLSLIRGPHSGGYGSQ</sequence>
<dbReference type="Proteomes" id="UP000199648">
    <property type="component" value="Unassembled WGS sequence"/>
</dbReference>
<dbReference type="AlphaFoldDB" id="A0A1G5Q7A0"/>
<keyword evidence="2" id="KW-1185">Reference proteome</keyword>
<name>A0A1G5Q7A0_9GAMM</name>